<feature type="compositionally biased region" description="Low complexity" evidence="1">
    <location>
        <begin position="174"/>
        <end position="190"/>
    </location>
</feature>
<keyword evidence="2" id="KW-1133">Transmembrane helix</keyword>
<keyword evidence="2" id="KW-0812">Transmembrane</keyword>
<feature type="compositionally biased region" description="Low complexity" evidence="1">
    <location>
        <begin position="115"/>
        <end position="157"/>
    </location>
</feature>
<accession>A0A6J7GGL6</accession>
<evidence type="ECO:0000256" key="1">
    <source>
        <dbReference type="SAM" id="MobiDB-lite"/>
    </source>
</evidence>
<dbReference type="GO" id="GO:0005886">
    <property type="term" value="C:plasma membrane"/>
    <property type="evidence" value="ECO:0007669"/>
    <property type="project" value="InterPro"/>
</dbReference>
<evidence type="ECO:0000256" key="2">
    <source>
        <dbReference type="SAM" id="Phobius"/>
    </source>
</evidence>
<feature type="region of interest" description="Disordered" evidence="1">
    <location>
        <begin position="237"/>
        <end position="262"/>
    </location>
</feature>
<name>A0A6J7GGL6_9ZZZZ</name>
<gene>
    <name evidence="3" type="ORF">UFOPK3564_00659</name>
</gene>
<reference evidence="3" key="1">
    <citation type="submission" date="2020-05" db="EMBL/GenBank/DDBJ databases">
        <authorList>
            <person name="Chiriac C."/>
            <person name="Salcher M."/>
            <person name="Ghai R."/>
            <person name="Kavagutti S V."/>
        </authorList>
    </citation>
    <scope>NUCLEOTIDE SEQUENCE</scope>
</reference>
<organism evidence="3">
    <name type="scientific">freshwater metagenome</name>
    <dbReference type="NCBI Taxonomy" id="449393"/>
    <lineage>
        <taxon>unclassified sequences</taxon>
        <taxon>metagenomes</taxon>
        <taxon>ecological metagenomes</taxon>
    </lineage>
</organism>
<feature type="compositionally biased region" description="Low complexity" evidence="1">
    <location>
        <begin position="243"/>
        <end position="262"/>
    </location>
</feature>
<feature type="transmembrane region" description="Helical" evidence="2">
    <location>
        <begin position="212"/>
        <end position="234"/>
    </location>
</feature>
<dbReference type="AlphaFoldDB" id="A0A6J7GGL6"/>
<protein>
    <submittedName>
        <fullName evidence="3">Unannotated protein</fullName>
    </submittedName>
</protein>
<evidence type="ECO:0000313" key="3">
    <source>
        <dbReference type="EMBL" id="CAB4902509.1"/>
    </source>
</evidence>
<proteinExistence type="predicted"/>
<feature type="region of interest" description="Disordered" evidence="1">
    <location>
        <begin position="115"/>
        <end position="208"/>
    </location>
</feature>
<keyword evidence="2" id="KW-0472">Membrane</keyword>
<sequence>MSRLQELHPDQQAVLQLVLRRRMAYGDLAGFLGLTPEGVRERALDAIDGLAPDDVEGLALEDRDRIADHLLGQDAGPDREATASLIVEHPPAGAWAATVAAELAPLGGPAAGLATPATTPVAGPPTAAAPVGGDTTAVDADAPAPDAAPVADETPTPSGTAAYQAPAAGRPVHGAPTSTPSAPGAGSAGRRTPRRRPAGALRNPLAGRSPKVLAGAGAAALVVVLLVVWIAGGFGGGSDDQGTQASTPAATTTAADPSAPTAAQRAAAAQFVAALPQNITFRPTSSTPAAYRDVRGTARPAISRANAASPVLALTIRGLPAVTSSRSYFAWADKNGADPIFLGQLTDRSGAELPFQGLDLKTRQAAVVDPTVYSRVRITLETRPQPSRPGPTIIVGTITPRSS</sequence>
<dbReference type="EMBL" id="CAFBMK010000024">
    <property type="protein sequence ID" value="CAB4902509.1"/>
    <property type="molecule type" value="Genomic_DNA"/>
</dbReference>